<evidence type="ECO:0000256" key="12">
    <source>
        <dbReference type="ARBA" id="ARBA00022840"/>
    </source>
</evidence>
<comment type="caution">
    <text evidence="18">The sequence shown here is derived from an EMBL/GenBank/DDBJ whole genome shotgun (WGS) entry which is preliminary data.</text>
</comment>
<feature type="binding site" evidence="14">
    <location>
        <position position="152"/>
    </location>
    <ligand>
        <name>substrate</name>
    </ligand>
</feature>
<evidence type="ECO:0000256" key="13">
    <source>
        <dbReference type="ARBA" id="ARBA00023152"/>
    </source>
</evidence>
<feature type="binding site" evidence="14 16">
    <location>
        <position position="202"/>
    </location>
    <ligand>
        <name>ATP</name>
        <dbReference type="ChEBI" id="CHEBI:30616"/>
    </ligand>
</feature>
<dbReference type="GO" id="GO:0005524">
    <property type="term" value="F:ATP binding"/>
    <property type="evidence" value="ECO:0007669"/>
    <property type="project" value="UniProtKB-KW"/>
</dbReference>
<comment type="similarity">
    <text evidence="4 14 17">Belongs to the phosphoglycerate kinase family.</text>
</comment>
<dbReference type="FunFam" id="3.40.50.1260:FF:000007">
    <property type="entry name" value="Phosphoglycerate kinase"/>
    <property type="match status" value="1"/>
</dbReference>
<dbReference type="GO" id="GO:0006096">
    <property type="term" value="P:glycolytic process"/>
    <property type="evidence" value="ECO:0007669"/>
    <property type="project" value="UniProtKB-UniRule"/>
</dbReference>
<dbReference type="InterPro" id="IPR036043">
    <property type="entry name" value="Phosphoglycerate_kinase_sf"/>
</dbReference>
<evidence type="ECO:0000256" key="4">
    <source>
        <dbReference type="ARBA" id="ARBA00008982"/>
    </source>
</evidence>
<dbReference type="InterPro" id="IPR001576">
    <property type="entry name" value="Phosphoglycerate_kinase"/>
</dbReference>
<feature type="binding site" evidence="14 16">
    <location>
        <position position="324"/>
    </location>
    <ligand>
        <name>ATP</name>
        <dbReference type="ChEBI" id="CHEBI:30616"/>
    </ligand>
</feature>
<comment type="catalytic activity">
    <reaction evidence="1 14 17">
        <text>(2R)-3-phosphoglycerate + ATP = (2R)-3-phospho-glyceroyl phosphate + ADP</text>
        <dbReference type="Rhea" id="RHEA:14801"/>
        <dbReference type="ChEBI" id="CHEBI:30616"/>
        <dbReference type="ChEBI" id="CHEBI:57604"/>
        <dbReference type="ChEBI" id="CHEBI:58272"/>
        <dbReference type="ChEBI" id="CHEBI:456216"/>
        <dbReference type="EC" id="2.7.2.3"/>
    </reaction>
</comment>
<evidence type="ECO:0000256" key="11">
    <source>
        <dbReference type="ARBA" id="ARBA00022777"/>
    </source>
</evidence>
<dbReference type="EMBL" id="QWEI01000004">
    <property type="protein sequence ID" value="RHW36656.1"/>
    <property type="molecule type" value="Genomic_DNA"/>
</dbReference>
<dbReference type="GO" id="GO:0006094">
    <property type="term" value="P:gluconeogenesis"/>
    <property type="evidence" value="ECO:0007669"/>
    <property type="project" value="TreeGrafter"/>
</dbReference>
<gene>
    <name evidence="14" type="primary">pgk</name>
    <name evidence="18" type="ORF">D1B33_09645</name>
</gene>
<dbReference type="Pfam" id="PF00162">
    <property type="entry name" value="PGK"/>
    <property type="match status" value="1"/>
</dbReference>
<evidence type="ECO:0000256" key="8">
    <source>
        <dbReference type="ARBA" id="ARBA00022490"/>
    </source>
</evidence>
<feature type="binding site" evidence="14">
    <location>
        <position position="37"/>
    </location>
    <ligand>
        <name>substrate</name>
    </ligand>
</feature>
<evidence type="ECO:0000256" key="9">
    <source>
        <dbReference type="ARBA" id="ARBA00022679"/>
    </source>
</evidence>
<proteinExistence type="inferred from homology"/>
<keyword evidence="9 14" id="KW-0808">Transferase</keyword>
<dbReference type="FunFam" id="3.40.50.1260:FF:000002">
    <property type="entry name" value="Phosphoglycerate kinase"/>
    <property type="match status" value="1"/>
</dbReference>
<evidence type="ECO:0000256" key="2">
    <source>
        <dbReference type="ARBA" id="ARBA00004496"/>
    </source>
</evidence>
<dbReference type="InterPro" id="IPR015911">
    <property type="entry name" value="Phosphoglycerate_kinase_CS"/>
</dbReference>
<dbReference type="PANTHER" id="PTHR11406">
    <property type="entry name" value="PHOSPHOGLYCERATE KINASE"/>
    <property type="match status" value="1"/>
</dbReference>
<feature type="binding site" evidence="14">
    <location>
        <position position="119"/>
    </location>
    <ligand>
        <name>substrate</name>
    </ligand>
</feature>
<dbReference type="CDD" id="cd00318">
    <property type="entry name" value="Phosphoglycerate_kinase"/>
    <property type="match status" value="1"/>
</dbReference>
<accession>A0A396SM34</accession>
<dbReference type="GO" id="GO:0043531">
    <property type="term" value="F:ADP binding"/>
    <property type="evidence" value="ECO:0007669"/>
    <property type="project" value="TreeGrafter"/>
</dbReference>
<keyword evidence="8 14" id="KW-0963">Cytoplasm</keyword>
<sequence>MFSKKTMNDVEVKGKRVFVRVDFNVPMENGEITDDTRIRAAIPTIKQLVDSGAKVILASHLGRPKGEVNEEMRLTAVGKRLAELIGQPVTKLDESIGEEVETTIANMNEGDIVLLENVRFHKGEEKNDEELSKSFAKLADLYVNDAFGAAHRAHASTEGIAKYVPAVSGILMEKELDVLGKALSNPERPFTAIIGGAKVKDKIGVIENLLDKVDHLIIGGGLSYTFTKAQGYAIGKSLVEEDKIELAKGFIEKAKEKGVQLHMPVDAVVANEFSKDAESKVVNIEDIPEDWMGLDIGPKTAEHYANIIKESKLIIWNGPMGVFEMDKFANGTKAVAQAMAETEGYTIIGGGDSAAAVEKFDVAQKMNHISTGGGASLELMEGKELPGIVALNDQ</sequence>
<dbReference type="EC" id="2.7.2.3" evidence="6 14"/>
<reference evidence="18 19" key="1">
    <citation type="submission" date="2018-08" db="EMBL/GenBank/DDBJ databases">
        <title>Lysinibacillus sp. YLB-03 draft genome sequence.</title>
        <authorList>
            <person name="Yu L."/>
        </authorList>
    </citation>
    <scope>NUCLEOTIDE SEQUENCE [LARGE SCALE GENOMIC DNA]</scope>
    <source>
        <strain evidence="18 19">YLB-03</strain>
    </source>
</reference>
<evidence type="ECO:0000256" key="10">
    <source>
        <dbReference type="ARBA" id="ARBA00022741"/>
    </source>
</evidence>
<dbReference type="PANTHER" id="PTHR11406:SF23">
    <property type="entry name" value="PHOSPHOGLYCERATE KINASE 1, CHLOROPLASTIC-RELATED"/>
    <property type="match status" value="1"/>
</dbReference>
<evidence type="ECO:0000256" key="17">
    <source>
        <dbReference type="RuleBase" id="RU000532"/>
    </source>
</evidence>
<dbReference type="Proteomes" id="UP000265692">
    <property type="component" value="Unassembled WGS sequence"/>
</dbReference>
<dbReference type="InterPro" id="IPR015824">
    <property type="entry name" value="Phosphoglycerate_kinase_N"/>
</dbReference>
<evidence type="ECO:0000256" key="3">
    <source>
        <dbReference type="ARBA" id="ARBA00004838"/>
    </source>
</evidence>
<protein>
    <recommendedName>
        <fullName evidence="7 14">Phosphoglycerate kinase</fullName>
        <ecNumber evidence="6 14">2.7.2.3</ecNumber>
    </recommendedName>
</protein>
<dbReference type="PRINTS" id="PR00477">
    <property type="entry name" value="PHGLYCKINASE"/>
</dbReference>
<feature type="binding site" evidence="15">
    <location>
        <position position="119"/>
    </location>
    <ligand>
        <name>(2R)-3-phosphoglycerate</name>
        <dbReference type="ChEBI" id="CHEBI:58272"/>
    </ligand>
</feature>
<evidence type="ECO:0000256" key="15">
    <source>
        <dbReference type="PIRSR" id="PIRSR000724-1"/>
    </source>
</evidence>
<dbReference type="SUPFAM" id="SSF53748">
    <property type="entry name" value="Phosphoglycerate kinase"/>
    <property type="match status" value="1"/>
</dbReference>
<feature type="binding site" evidence="15">
    <location>
        <position position="37"/>
    </location>
    <ligand>
        <name>(2R)-3-phosphoglycerate</name>
        <dbReference type="ChEBI" id="CHEBI:58272"/>
    </ligand>
</feature>
<evidence type="ECO:0000256" key="14">
    <source>
        <dbReference type="HAMAP-Rule" id="MF_00145"/>
    </source>
</evidence>
<keyword evidence="10 14" id="KW-0547">Nucleotide-binding</keyword>
<dbReference type="GO" id="GO:0004618">
    <property type="term" value="F:phosphoglycerate kinase activity"/>
    <property type="evidence" value="ECO:0007669"/>
    <property type="project" value="UniProtKB-UniRule"/>
</dbReference>
<dbReference type="Gene3D" id="3.40.50.1260">
    <property type="entry name" value="Phosphoglycerate kinase, N-terminal domain"/>
    <property type="match status" value="2"/>
</dbReference>
<evidence type="ECO:0000256" key="6">
    <source>
        <dbReference type="ARBA" id="ARBA00013061"/>
    </source>
</evidence>
<dbReference type="AlphaFoldDB" id="A0A396SM34"/>
<keyword evidence="19" id="KW-1185">Reference proteome</keyword>
<evidence type="ECO:0000256" key="1">
    <source>
        <dbReference type="ARBA" id="ARBA00000642"/>
    </source>
</evidence>
<dbReference type="HAMAP" id="MF_00145">
    <property type="entry name" value="Phosphoglyc_kinase"/>
    <property type="match status" value="1"/>
</dbReference>
<feature type="binding site" evidence="15">
    <location>
        <position position="152"/>
    </location>
    <ligand>
        <name>(2R)-3-phosphoglycerate</name>
        <dbReference type="ChEBI" id="CHEBI:58272"/>
    </ligand>
</feature>
<dbReference type="PROSITE" id="PS00111">
    <property type="entry name" value="PGLYCERATE_KINASE"/>
    <property type="match status" value="1"/>
</dbReference>
<evidence type="ECO:0000313" key="19">
    <source>
        <dbReference type="Proteomes" id="UP000265692"/>
    </source>
</evidence>
<keyword evidence="11 14" id="KW-0418">Kinase</keyword>
<feature type="binding site" evidence="14 16">
    <location>
        <begin position="350"/>
        <end position="353"/>
    </location>
    <ligand>
        <name>ATP</name>
        <dbReference type="ChEBI" id="CHEBI:30616"/>
    </ligand>
</feature>
<dbReference type="UniPathway" id="UPA00109">
    <property type="reaction ID" value="UER00185"/>
</dbReference>
<dbReference type="GO" id="GO:0005829">
    <property type="term" value="C:cytosol"/>
    <property type="evidence" value="ECO:0007669"/>
    <property type="project" value="TreeGrafter"/>
</dbReference>
<comment type="pathway">
    <text evidence="3 14">Carbohydrate degradation; glycolysis; pyruvate from D-glyceraldehyde 3-phosphate: step 2/5.</text>
</comment>
<feature type="binding site" evidence="14 15">
    <location>
        <begin position="22"/>
        <end position="24"/>
    </location>
    <ligand>
        <name>substrate</name>
    </ligand>
</feature>
<comment type="subunit">
    <text evidence="5 14">Monomer.</text>
</comment>
<feature type="binding site" evidence="14 15">
    <location>
        <begin position="60"/>
        <end position="63"/>
    </location>
    <ligand>
        <name>substrate</name>
    </ligand>
</feature>
<dbReference type="OrthoDB" id="9808460at2"/>
<name>A0A396SM34_9BACL</name>
<comment type="subcellular location">
    <subcellularLocation>
        <location evidence="2 14">Cytoplasm</location>
    </subcellularLocation>
</comment>
<evidence type="ECO:0000313" key="18">
    <source>
        <dbReference type="EMBL" id="RHW36656.1"/>
    </source>
</evidence>
<organism evidence="18 19">
    <name type="scientific">Ureibacillus yapensis</name>
    <dbReference type="NCBI Taxonomy" id="2304605"/>
    <lineage>
        <taxon>Bacteria</taxon>
        <taxon>Bacillati</taxon>
        <taxon>Bacillota</taxon>
        <taxon>Bacilli</taxon>
        <taxon>Bacillales</taxon>
        <taxon>Caryophanaceae</taxon>
        <taxon>Ureibacillus</taxon>
    </lineage>
</organism>
<evidence type="ECO:0000256" key="5">
    <source>
        <dbReference type="ARBA" id="ARBA00011245"/>
    </source>
</evidence>
<evidence type="ECO:0000256" key="7">
    <source>
        <dbReference type="ARBA" id="ARBA00016471"/>
    </source>
</evidence>
<dbReference type="PIRSF" id="PIRSF000724">
    <property type="entry name" value="Pgk"/>
    <property type="match status" value="1"/>
</dbReference>
<keyword evidence="13 14" id="KW-0324">Glycolysis</keyword>
<dbReference type="RefSeq" id="WP_118876179.1">
    <property type="nucleotide sequence ID" value="NZ_QWEI01000004.1"/>
</dbReference>
<feature type="binding site" evidence="14">
    <location>
        <position position="293"/>
    </location>
    <ligand>
        <name>ATP</name>
        <dbReference type="ChEBI" id="CHEBI:30616"/>
    </ligand>
</feature>
<evidence type="ECO:0000256" key="16">
    <source>
        <dbReference type="PIRSR" id="PIRSR000724-2"/>
    </source>
</evidence>
<keyword evidence="12 14" id="KW-0067">ATP-binding</keyword>